<dbReference type="EMBL" id="NRDI02000002">
    <property type="protein sequence ID" value="KAI1518343.1"/>
    <property type="molecule type" value="Genomic_DNA"/>
</dbReference>
<keyword evidence="5" id="KW-1185">Reference proteome</keyword>
<sequence length="110" mass="12397">MPGGSNINHFRMANPKRYSQDCDMTIVVAKLFRLADDSSFRTLYMEAYRRRRSGSVILVATRSDELIDTINPTISMDATAEDQIALMNQKSKELPGEHNSQIAEEKNDSA</sequence>
<dbReference type="EMBL" id="NQIK02000002">
    <property type="protein sequence ID" value="KAF7574250.1"/>
    <property type="molecule type" value="Genomic_DNA"/>
</dbReference>
<name>A0A2W1HNB4_9PLEO</name>
<reference evidence="2 4" key="1">
    <citation type="journal article" date="2018" name="BMC Genomics">
        <title>Comparative genomics of the wheat fungal pathogen Pyrenophora tritici-repentis reveals chromosomal variations and genome plasticity.</title>
        <authorList>
            <person name="Moolhuijzen P."/>
            <person name="See P.T."/>
            <person name="Hane J.K."/>
            <person name="Shi G."/>
            <person name="Liu Z."/>
            <person name="Oliver R.P."/>
            <person name="Moffat C.S."/>
        </authorList>
    </citation>
    <scope>NUCLEOTIDE SEQUENCE [LARGE SCALE GENOMIC DNA]</scope>
    <source>
        <strain evidence="2">M4</strain>
    </source>
</reference>
<evidence type="ECO:0000313" key="3">
    <source>
        <dbReference type="EMBL" id="KAI1518343.1"/>
    </source>
</evidence>
<proteinExistence type="predicted"/>
<gene>
    <name evidence="3" type="ORF">Ptr86124_001471</name>
    <name evidence="2" type="ORF">PtrM4_058730</name>
</gene>
<protein>
    <submittedName>
        <fullName evidence="3">Uncharacterized protein</fullName>
    </submittedName>
</protein>
<evidence type="ECO:0000313" key="2">
    <source>
        <dbReference type="EMBL" id="KAF7574250.1"/>
    </source>
</evidence>
<comment type="caution">
    <text evidence="3">The sequence shown here is derived from an EMBL/GenBank/DDBJ whole genome shotgun (WGS) entry which is preliminary data.</text>
</comment>
<feature type="region of interest" description="Disordered" evidence="1">
    <location>
        <begin position="90"/>
        <end position="110"/>
    </location>
</feature>
<accession>A0A2W1HNB4</accession>
<organism evidence="3 5">
    <name type="scientific">Pyrenophora tritici-repentis</name>
    <dbReference type="NCBI Taxonomy" id="45151"/>
    <lineage>
        <taxon>Eukaryota</taxon>
        <taxon>Fungi</taxon>
        <taxon>Dikarya</taxon>
        <taxon>Ascomycota</taxon>
        <taxon>Pezizomycotina</taxon>
        <taxon>Dothideomycetes</taxon>
        <taxon>Pleosporomycetidae</taxon>
        <taxon>Pleosporales</taxon>
        <taxon>Pleosporineae</taxon>
        <taxon>Pleosporaceae</taxon>
        <taxon>Pyrenophora</taxon>
    </lineage>
</organism>
<dbReference type="Proteomes" id="UP000245464">
    <property type="component" value="Chromosome 2"/>
</dbReference>
<reference evidence="5" key="4">
    <citation type="journal article" date="2022" name="Microb. Genom.">
        <title>A global pangenome for the wheat fungal pathogen Pyrenophora tritici-repentis and prediction of effector protein structural homology.</title>
        <authorList>
            <person name="Moolhuijzen P.M."/>
            <person name="See P.T."/>
            <person name="Shi G."/>
            <person name="Powell H.R."/>
            <person name="Cockram J."/>
            <person name="Jorgensen L.N."/>
            <person name="Benslimane H."/>
            <person name="Strelkov S.E."/>
            <person name="Turner J."/>
            <person name="Liu Z."/>
            <person name="Moffat C.S."/>
        </authorList>
    </citation>
    <scope>NUCLEOTIDE SEQUENCE [LARGE SCALE GENOMIC DNA]</scope>
</reference>
<dbReference type="Proteomes" id="UP000249757">
    <property type="component" value="Unassembled WGS sequence"/>
</dbReference>
<evidence type="ECO:0000256" key="1">
    <source>
        <dbReference type="SAM" id="MobiDB-lite"/>
    </source>
</evidence>
<dbReference type="AlphaFoldDB" id="A0A2W1HNB4"/>
<evidence type="ECO:0000313" key="5">
    <source>
        <dbReference type="Proteomes" id="UP000249757"/>
    </source>
</evidence>
<reference evidence="3" key="2">
    <citation type="submission" date="2021-05" db="EMBL/GenBank/DDBJ databases">
        <authorList>
            <person name="Moolhuijzen P.M."/>
            <person name="Moffat C.S."/>
        </authorList>
    </citation>
    <scope>NUCLEOTIDE SEQUENCE</scope>
    <source>
        <strain evidence="3">86-124</strain>
    </source>
</reference>
<evidence type="ECO:0000313" key="4">
    <source>
        <dbReference type="Proteomes" id="UP000245464"/>
    </source>
</evidence>
<reference evidence="3" key="3">
    <citation type="journal article" date="2022" name="bioRxiv">
        <title>A global pangenome for the wheat fungal pathogen Pyrenophora tritici-repentis and prediction of effector protein structural homology.</title>
        <authorList>
            <person name="Moolhuijzen P."/>
            <person name="See P.T."/>
            <person name="Shi G."/>
            <person name="Powell H.R."/>
            <person name="Cockram J."/>
            <person name="Jorgensen L.N."/>
            <person name="Benslimane H."/>
            <person name="Strelkov S.E."/>
            <person name="Turner J."/>
            <person name="Liu Z."/>
            <person name="Moffat C.S."/>
        </authorList>
    </citation>
    <scope>NUCLEOTIDE SEQUENCE</scope>
    <source>
        <strain evidence="3">86-124</strain>
    </source>
</reference>